<evidence type="ECO:0000313" key="1">
    <source>
        <dbReference type="EMBL" id="MBC5783784.1"/>
    </source>
</evidence>
<proteinExistence type="predicted"/>
<organism evidence="1 2">
    <name type="scientific">Ramlibacter cellulosilyticus</name>
    <dbReference type="NCBI Taxonomy" id="2764187"/>
    <lineage>
        <taxon>Bacteria</taxon>
        <taxon>Pseudomonadati</taxon>
        <taxon>Pseudomonadota</taxon>
        <taxon>Betaproteobacteria</taxon>
        <taxon>Burkholderiales</taxon>
        <taxon>Comamonadaceae</taxon>
        <taxon>Ramlibacter</taxon>
    </lineage>
</organism>
<dbReference type="EMBL" id="JACORT010000004">
    <property type="protein sequence ID" value="MBC5783784.1"/>
    <property type="molecule type" value="Genomic_DNA"/>
</dbReference>
<evidence type="ECO:0000313" key="2">
    <source>
        <dbReference type="Proteomes" id="UP000608513"/>
    </source>
</evidence>
<comment type="caution">
    <text evidence="1">The sequence shown here is derived from an EMBL/GenBank/DDBJ whole genome shotgun (WGS) entry which is preliminary data.</text>
</comment>
<gene>
    <name evidence="1" type="ORF">H8N03_12580</name>
</gene>
<keyword evidence="2" id="KW-1185">Reference proteome</keyword>
<dbReference type="AlphaFoldDB" id="A0A923MTB4"/>
<accession>A0A923MTB4</accession>
<dbReference type="RefSeq" id="WP_187076521.1">
    <property type="nucleotide sequence ID" value="NZ_JACORT010000004.1"/>
</dbReference>
<name>A0A923MTB4_9BURK</name>
<protein>
    <submittedName>
        <fullName evidence="1">Uncharacterized protein</fullName>
    </submittedName>
</protein>
<sequence length="202" mass="22501">MLLLQEVQQVEALFASGQKIEALRQTRALALRCLPGHEARLAAFLARTRKGAWQIPRDQDKLDADFYTWMGQTPPEDRNAAQALACCGHWKLNTPPDHDDIHQRDDYAYEAFVRLSRLVAPAESGKPSALKAHIVRETAVLEKIRELGHDPLRLPKADPGRPGVKAHVKKALGDKGIWAKSTVFAKTWEELRASGQLQDAAS</sequence>
<dbReference type="Proteomes" id="UP000608513">
    <property type="component" value="Unassembled WGS sequence"/>
</dbReference>
<reference evidence="1" key="1">
    <citation type="submission" date="2020-08" db="EMBL/GenBank/DDBJ databases">
        <title>Ramlibacter sp. USB13 16S ribosomal RNA gene genome sequencing and assembly.</title>
        <authorList>
            <person name="Kang M."/>
        </authorList>
    </citation>
    <scope>NUCLEOTIDE SEQUENCE</scope>
    <source>
        <strain evidence="1">USB13</strain>
    </source>
</reference>